<keyword evidence="4" id="KW-1185">Reference proteome</keyword>
<accession>A0A5J9VYK1</accession>
<feature type="transmembrane region" description="Helical" evidence="1">
    <location>
        <begin position="60"/>
        <end position="77"/>
    </location>
</feature>
<feature type="transmembrane region" description="Helical" evidence="1">
    <location>
        <begin position="30"/>
        <end position="48"/>
    </location>
</feature>
<feature type="transmembrane region" description="Helical" evidence="1">
    <location>
        <begin position="177"/>
        <end position="200"/>
    </location>
</feature>
<keyword evidence="1" id="KW-0812">Transmembrane</keyword>
<name>A0A5J9VYK1_9POAL</name>
<feature type="domain" description="DUF4220" evidence="2">
    <location>
        <begin position="112"/>
        <end position="523"/>
    </location>
</feature>
<dbReference type="Gramene" id="TVU40968">
    <property type="protein sequence ID" value="TVU40968"/>
    <property type="gene ID" value="EJB05_14454"/>
</dbReference>
<evidence type="ECO:0000313" key="4">
    <source>
        <dbReference type="Proteomes" id="UP000324897"/>
    </source>
</evidence>
<dbReference type="Pfam" id="PF13968">
    <property type="entry name" value="DUF4220"/>
    <property type="match status" value="1"/>
</dbReference>
<protein>
    <recommendedName>
        <fullName evidence="2">DUF4220 domain-containing protein</fullName>
    </recommendedName>
</protein>
<evidence type="ECO:0000259" key="2">
    <source>
        <dbReference type="Pfam" id="PF13968"/>
    </source>
</evidence>
<feature type="transmembrane region" description="Helical" evidence="1">
    <location>
        <begin position="147"/>
        <end position="165"/>
    </location>
</feature>
<dbReference type="AlphaFoldDB" id="A0A5J9VYK1"/>
<keyword evidence="1" id="KW-0472">Membrane</keyword>
<keyword evidence="1" id="KW-1133">Transmembrane helix</keyword>
<dbReference type="Pfam" id="PF04578">
    <property type="entry name" value="DUF594"/>
    <property type="match status" value="1"/>
</dbReference>
<dbReference type="OrthoDB" id="681861at2759"/>
<feature type="transmembrane region" description="Helical" evidence="1">
    <location>
        <begin position="113"/>
        <end position="135"/>
    </location>
</feature>
<dbReference type="EMBL" id="RWGY01000007">
    <property type="protein sequence ID" value="TVU40968.1"/>
    <property type="molecule type" value="Genomic_DNA"/>
</dbReference>
<dbReference type="InterPro" id="IPR007658">
    <property type="entry name" value="DUF594"/>
</dbReference>
<dbReference type="PANTHER" id="PTHR31325">
    <property type="entry name" value="OS01G0798800 PROTEIN-RELATED"/>
    <property type="match status" value="1"/>
</dbReference>
<dbReference type="InterPro" id="IPR025315">
    <property type="entry name" value="DUF4220"/>
</dbReference>
<dbReference type="Proteomes" id="UP000324897">
    <property type="component" value="Chromosome 4"/>
</dbReference>
<feature type="transmembrane region" description="Helical" evidence="1">
    <location>
        <begin position="377"/>
        <end position="406"/>
    </location>
</feature>
<comment type="caution">
    <text evidence="3">The sequence shown here is derived from an EMBL/GenBank/DDBJ whole genome shotgun (WGS) entry which is preliminary data.</text>
</comment>
<gene>
    <name evidence="3" type="ORF">EJB05_14454</name>
</gene>
<reference evidence="3 4" key="1">
    <citation type="journal article" date="2019" name="Sci. Rep.">
        <title>A high-quality genome of Eragrostis curvula grass provides insights into Poaceae evolution and supports new strategies to enhance forage quality.</title>
        <authorList>
            <person name="Carballo J."/>
            <person name="Santos B.A.C.M."/>
            <person name="Zappacosta D."/>
            <person name="Garbus I."/>
            <person name="Selva J.P."/>
            <person name="Gallo C.A."/>
            <person name="Diaz A."/>
            <person name="Albertini E."/>
            <person name="Caccamo M."/>
            <person name="Echenique V."/>
        </authorList>
    </citation>
    <scope>NUCLEOTIDE SEQUENCE [LARGE SCALE GENOMIC DNA]</scope>
    <source>
        <strain evidence="4">cv. Victoria</strain>
        <tissue evidence="3">Leaf</tissue>
    </source>
</reference>
<evidence type="ECO:0000313" key="3">
    <source>
        <dbReference type="EMBL" id="TVU40968.1"/>
    </source>
</evidence>
<evidence type="ECO:0000256" key="1">
    <source>
        <dbReference type="SAM" id="Phobius"/>
    </source>
</evidence>
<feature type="non-terminal residue" evidence="3">
    <location>
        <position position="1"/>
    </location>
</feature>
<sequence>MTGVNSTVCPYDLVSSLDKTIEEKMWRTNALLVASAILAALVVGMGICGQRYRHHHFTRFIFLGATTLFLPIISTVISEGTRFNDYIINQNGVFAILYTNWVTAKCDPNLHSIFVVIWASLVQIIMINTSTVVAVDDREGGNTGPPIDLLVRGFWTFYLGISYIISLIMSNPQISNIIGPIIFIGLEFIPFVLTCAKMVLKYYAYEKARKSFAFGRSPRLMYGYLQQSKLQETSQHGELSGAAGAPSPQIFVMGEETKHVEKNPHGYVIKDDSVAMLQNNNDLVTIERVWNLDTNLPISAMNQLKDLWLSFALFKLLRCKFARYKVVNAGSNDTISFLWNLFLKDGEHDRVFSVISNELFFVHDCYYSSIPISYSRCWLPIVDIIISLLSTTYCIIPAAIAAWAFFDMIVGGPRGGQIQCDVRCITNSREISYLTKSKQYGSSYFDLVPTFIIVVLVMITEMRDMASYICSNWTKVALICRLMNRSSSGNFLHIKKWSALLLRCRCKLMKHQEEKIGQCSILELHPRSIPLALLRRLLSLSDQKRKAKVPGAMKVCIIHALRSCRNGHLSNAKASLHRRSQVGESFLWACNGKGTSDTILTWHIATSILEVRHPHRRDQARSSLPFTDDKIAATHLSRYCAYLVTWCPELLPDYHAWSKSLYKAVRKDAKQALSGHSVEGSSTPPEAKYQKLIGLLSANSKHEVVKNGVKLGKQLVEEINDEEMVWKLLADFWSEMILYVAPSDNLKGHKEAIARGGELITLLWALLFNLGIVSRPGEDDDGSASTSAGEV</sequence>
<organism evidence="3 4">
    <name type="scientific">Eragrostis curvula</name>
    <name type="common">weeping love grass</name>
    <dbReference type="NCBI Taxonomy" id="38414"/>
    <lineage>
        <taxon>Eukaryota</taxon>
        <taxon>Viridiplantae</taxon>
        <taxon>Streptophyta</taxon>
        <taxon>Embryophyta</taxon>
        <taxon>Tracheophyta</taxon>
        <taxon>Spermatophyta</taxon>
        <taxon>Magnoliopsida</taxon>
        <taxon>Liliopsida</taxon>
        <taxon>Poales</taxon>
        <taxon>Poaceae</taxon>
        <taxon>PACMAD clade</taxon>
        <taxon>Chloridoideae</taxon>
        <taxon>Eragrostideae</taxon>
        <taxon>Eragrostidinae</taxon>
        <taxon>Eragrostis</taxon>
    </lineage>
</organism>
<proteinExistence type="predicted"/>